<dbReference type="AlphaFoldDB" id="A0A4D6M087"/>
<keyword evidence="2" id="KW-1185">Reference proteome</keyword>
<sequence>MGLCLRRFVATVLPINRWAPEVRESIAVVLPMNRWALKVRGSTAAVLPMNRWALKRNPLLSSIGWDDDRDRCLRRSVAAVLSINRWAPEVRESTAVVLPMNRWALKVRGSTTVVLPMNRWALKVRGSTDVVLPMNQWALKVRGSTAVVLPMHRWALKVRGTDGPLRIIFGRLTDGTYSTQAPPASSDGNEAKRFYQDRGKNVFKRVGFRGSVGWSGGAGSVSALFESSESGTSLGGVSNTTSSPILLSGSSEAKLPVVEAAEQVAISDESGDIIGIDVDDEGDAVDLPEISGYDWAPYEPRTLATRFDGATTWGIWSSGPGYSARK</sequence>
<protein>
    <submittedName>
        <fullName evidence="1">Uncharacterized protein</fullName>
    </submittedName>
</protein>
<gene>
    <name evidence="1" type="ORF">DEO72_LG5g2626</name>
</gene>
<organism evidence="1 2">
    <name type="scientific">Vigna unguiculata</name>
    <name type="common">Cowpea</name>
    <dbReference type="NCBI Taxonomy" id="3917"/>
    <lineage>
        <taxon>Eukaryota</taxon>
        <taxon>Viridiplantae</taxon>
        <taxon>Streptophyta</taxon>
        <taxon>Embryophyta</taxon>
        <taxon>Tracheophyta</taxon>
        <taxon>Spermatophyta</taxon>
        <taxon>Magnoliopsida</taxon>
        <taxon>eudicotyledons</taxon>
        <taxon>Gunneridae</taxon>
        <taxon>Pentapetalae</taxon>
        <taxon>rosids</taxon>
        <taxon>fabids</taxon>
        <taxon>Fabales</taxon>
        <taxon>Fabaceae</taxon>
        <taxon>Papilionoideae</taxon>
        <taxon>50 kb inversion clade</taxon>
        <taxon>NPAAA clade</taxon>
        <taxon>indigoferoid/millettioid clade</taxon>
        <taxon>Phaseoleae</taxon>
        <taxon>Vigna</taxon>
    </lineage>
</organism>
<dbReference type="Proteomes" id="UP000501690">
    <property type="component" value="Linkage Group LG5"/>
</dbReference>
<reference evidence="1 2" key="1">
    <citation type="submission" date="2019-04" db="EMBL/GenBank/DDBJ databases">
        <title>An improved genome assembly and genetic linkage map for asparagus bean, Vigna unguiculata ssp. sesquipedialis.</title>
        <authorList>
            <person name="Xia Q."/>
            <person name="Zhang R."/>
            <person name="Dong Y."/>
        </authorList>
    </citation>
    <scope>NUCLEOTIDE SEQUENCE [LARGE SCALE GENOMIC DNA]</scope>
    <source>
        <tissue evidence="1">Leaf</tissue>
    </source>
</reference>
<evidence type="ECO:0000313" key="1">
    <source>
        <dbReference type="EMBL" id="QCD94542.1"/>
    </source>
</evidence>
<name>A0A4D6M087_VIGUN</name>
<evidence type="ECO:0000313" key="2">
    <source>
        <dbReference type="Proteomes" id="UP000501690"/>
    </source>
</evidence>
<dbReference type="EMBL" id="CP039349">
    <property type="protein sequence ID" value="QCD94542.1"/>
    <property type="molecule type" value="Genomic_DNA"/>
</dbReference>
<accession>A0A4D6M087</accession>
<proteinExistence type="predicted"/>